<reference evidence="1" key="2">
    <citation type="journal article" date="2015" name="Data Brief">
        <title>Shoot transcriptome of the giant reed, Arundo donax.</title>
        <authorList>
            <person name="Barrero R.A."/>
            <person name="Guerrero F.D."/>
            <person name="Moolhuijzen P."/>
            <person name="Goolsby J.A."/>
            <person name="Tidwell J."/>
            <person name="Bellgard S.E."/>
            <person name="Bellgard M.I."/>
        </authorList>
    </citation>
    <scope>NUCLEOTIDE SEQUENCE</scope>
    <source>
        <tissue evidence="1">Shoot tissue taken approximately 20 cm above the soil surface</tissue>
    </source>
</reference>
<evidence type="ECO:0000313" key="1">
    <source>
        <dbReference type="EMBL" id="JAD36507.1"/>
    </source>
</evidence>
<name>A0A0A8ZNU6_ARUDO</name>
<dbReference type="EMBL" id="GBRH01261388">
    <property type="protein sequence ID" value="JAD36507.1"/>
    <property type="molecule type" value="Transcribed_RNA"/>
</dbReference>
<protein>
    <submittedName>
        <fullName evidence="1">Uncharacterized protein</fullName>
    </submittedName>
</protein>
<accession>A0A0A8ZNU6</accession>
<reference evidence="1" key="1">
    <citation type="submission" date="2014-09" db="EMBL/GenBank/DDBJ databases">
        <authorList>
            <person name="Magalhaes I.L.F."/>
            <person name="Oliveira U."/>
            <person name="Santos F.R."/>
            <person name="Vidigal T.H.D.A."/>
            <person name="Brescovit A.D."/>
            <person name="Santos A.J."/>
        </authorList>
    </citation>
    <scope>NUCLEOTIDE SEQUENCE</scope>
    <source>
        <tissue evidence="1">Shoot tissue taken approximately 20 cm above the soil surface</tissue>
    </source>
</reference>
<proteinExistence type="predicted"/>
<dbReference type="AlphaFoldDB" id="A0A0A8ZNU6"/>
<sequence>MPSLLLLPMVSSLLGAAASLVLLPLQGEVGPALSLVVLVAASSLLG</sequence>
<organism evidence="1">
    <name type="scientific">Arundo donax</name>
    <name type="common">Giant reed</name>
    <name type="synonym">Donax arundinaceus</name>
    <dbReference type="NCBI Taxonomy" id="35708"/>
    <lineage>
        <taxon>Eukaryota</taxon>
        <taxon>Viridiplantae</taxon>
        <taxon>Streptophyta</taxon>
        <taxon>Embryophyta</taxon>
        <taxon>Tracheophyta</taxon>
        <taxon>Spermatophyta</taxon>
        <taxon>Magnoliopsida</taxon>
        <taxon>Liliopsida</taxon>
        <taxon>Poales</taxon>
        <taxon>Poaceae</taxon>
        <taxon>PACMAD clade</taxon>
        <taxon>Arundinoideae</taxon>
        <taxon>Arundineae</taxon>
        <taxon>Arundo</taxon>
    </lineage>
</organism>